<dbReference type="Proteomes" id="UP001303946">
    <property type="component" value="Chromosome"/>
</dbReference>
<sequence>MSFVLKSHVVLDPLPADWRDQLARRLGTRPRRIGGWAELALLGARLCLDAAHEEQLPPGALLRIVGVHGPMGATRTVVEQATQGLPLPFTFMQSQPSQTLAALSQHLGWQGDARYVLSRDARATLQLAQIEAGPAGLLIGTVAEDRRTEWWRYTPH</sequence>
<name>A0ABZ0CPU9_9BURK</name>
<gene>
    <name evidence="1" type="ORF">RXV79_18965</name>
</gene>
<dbReference type="RefSeq" id="WP_316699657.1">
    <property type="nucleotide sequence ID" value="NZ_CP136336.1"/>
</dbReference>
<evidence type="ECO:0000313" key="1">
    <source>
        <dbReference type="EMBL" id="WOB06993.1"/>
    </source>
</evidence>
<dbReference type="EMBL" id="CP136336">
    <property type="protein sequence ID" value="WOB06993.1"/>
    <property type="molecule type" value="Genomic_DNA"/>
</dbReference>
<keyword evidence="2" id="KW-1185">Reference proteome</keyword>
<evidence type="ECO:0000313" key="2">
    <source>
        <dbReference type="Proteomes" id="UP001303946"/>
    </source>
</evidence>
<organism evidence="1 2">
    <name type="scientific">Piscinibacter gummiphilus</name>
    <dbReference type="NCBI Taxonomy" id="946333"/>
    <lineage>
        <taxon>Bacteria</taxon>
        <taxon>Pseudomonadati</taxon>
        <taxon>Pseudomonadota</taxon>
        <taxon>Betaproteobacteria</taxon>
        <taxon>Burkholderiales</taxon>
        <taxon>Sphaerotilaceae</taxon>
        <taxon>Piscinibacter</taxon>
    </lineage>
</organism>
<proteinExistence type="predicted"/>
<protein>
    <submittedName>
        <fullName evidence="1">Uncharacterized protein</fullName>
    </submittedName>
</protein>
<accession>A0ABZ0CPU9</accession>
<reference evidence="1 2" key="1">
    <citation type="submission" date="2023-10" db="EMBL/GenBank/DDBJ databases">
        <title>Bacteria for the degradation of biodegradable plastic PBAT(Polybutylene adipate terephthalate).</title>
        <authorList>
            <person name="Weon H.-Y."/>
            <person name="Yeon J."/>
        </authorList>
    </citation>
    <scope>NUCLEOTIDE SEQUENCE [LARGE SCALE GENOMIC DNA]</scope>
    <source>
        <strain evidence="1 2">SBD 7-3</strain>
    </source>
</reference>